<reference evidence="1 2" key="1">
    <citation type="submission" date="2018-08" db="EMBL/GenBank/DDBJ databases">
        <title>Recombination of ecologically and evolutionarily significant loci maintains genetic cohesion in the Pseudomonas syringae species complex.</title>
        <authorList>
            <person name="Dillon M."/>
            <person name="Thakur S."/>
            <person name="Almeida R.N.D."/>
            <person name="Weir B.S."/>
            <person name="Guttman D.S."/>
        </authorList>
    </citation>
    <scope>NUCLEOTIDE SEQUENCE [LARGE SCALE GENOMIC DNA]</scope>
    <source>
        <strain evidence="1 2">88_10</strain>
    </source>
</reference>
<accession>A0A3M2WB40</accession>
<dbReference type="EMBL" id="RBNL01003532">
    <property type="protein sequence ID" value="RML48733.1"/>
    <property type="molecule type" value="Genomic_DNA"/>
</dbReference>
<dbReference type="AlphaFoldDB" id="A0A3M2WB40"/>
<evidence type="ECO:0000313" key="2">
    <source>
        <dbReference type="Proteomes" id="UP000282378"/>
    </source>
</evidence>
<name>A0A3M2WB40_PSEYM</name>
<protein>
    <submittedName>
        <fullName evidence="1">Uncharacterized protein</fullName>
    </submittedName>
</protein>
<sequence>SMLPVSRLKKLTMLTERAPKTKGDVKKLAVGACDASNF</sequence>
<comment type="caution">
    <text evidence="1">The sequence shown here is derived from an EMBL/GenBank/DDBJ whole genome shotgun (WGS) entry which is preliminary data.</text>
</comment>
<feature type="non-terminal residue" evidence="1">
    <location>
        <position position="1"/>
    </location>
</feature>
<organism evidence="1 2">
    <name type="scientific">Pseudomonas syringae pv. maculicola</name>
    <dbReference type="NCBI Taxonomy" id="59511"/>
    <lineage>
        <taxon>Bacteria</taxon>
        <taxon>Pseudomonadati</taxon>
        <taxon>Pseudomonadota</taxon>
        <taxon>Gammaproteobacteria</taxon>
        <taxon>Pseudomonadales</taxon>
        <taxon>Pseudomonadaceae</taxon>
        <taxon>Pseudomonas</taxon>
    </lineage>
</organism>
<proteinExistence type="predicted"/>
<evidence type="ECO:0000313" key="1">
    <source>
        <dbReference type="EMBL" id="RML48733.1"/>
    </source>
</evidence>
<dbReference type="Proteomes" id="UP000282378">
    <property type="component" value="Unassembled WGS sequence"/>
</dbReference>
<gene>
    <name evidence="1" type="ORF">APX70_03089</name>
</gene>